<evidence type="ECO:0000256" key="1">
    <source>
        <dbReference type="ARBA" id="ARBA00022603"/>
    </source>
</evidence>
<dbReference type="EMBL" id="SOAW01000002">
    <property type="protein sequence ID" value="TDT30921.1"/>
    <property type="molecule type" value="Genomic_DNA"/>
</dbReference>
<reference evidence="3 4" key="1">
    <citation type="submission" date="2019-03" db="EMBL/GenBank/DDBJ databases">
        <title>Genomic Encyclopedia of Archaeal and Bacterial Type Strains, Phase II (KMG-II): from individual species to whole genera.</title>
        <authorList>
            <person name="Goeker M."/>
        </authorList>
    </citation>
    <scope>NUCLEOTIDE SEQUENCE [LARGE SCALE GENOMIC DNA]</scope>
    <source>
        <strain evidence="3 4">DSM 24323</strain>
    </source>
</reference>
<dbReference type="OrthoDB" id="799111at2"/>
<dbReference type="Gene3D" id="3.40.50.150">
    <property type="entry name" value="Vaccinia Virus protein VP39"/>
    <property type="match status" value="1"/>
</dbReference>
<evidence type="ECO:0000313" key="4">
    <source>
        <dbReference type="Proteomes" id="UP000295371"/>
    </source>
</evidence>
<proteinExistence type="predicted"/>
<dbReference type="PANTHER" id="PTHR40048:SF1">
    <property type="entry name" value="RHAMNOSYL O-METHYLTRANSFERASE"/>
    <property type="match status" value="1"/>
</dbReference>
<dbReference type="Proteomes" id="UP000295371">
    <property type="component" value="Unassembled WGS sequence"/>
</dbReference>
<dbReference type="GO" id="GO:0071770">
    <property type="term" value="P:DIM/DIP cell wall layer assembly"/>
    <property type="evidence" value="ECO:0007669"/>
    <property type="project" value="TreeGrafter"/>
</dbReference>
<name>A0A4R7J1A5_9ACTN</name>
<dbReference type="PANTHER" id="PTHR40048">
    <property type="entry name" value="RHAMNOSYL O-METHYLTRANSFERASE"/>
    <property type="match status" value="1"/>
</dbReference>
<dbReference type="InterPro" id="IPR029063">
    <property type="entry name" value="SAM-dependent_MTases_sf"/>
</dbReference>
<dbReference type="RefSeq" id="WP_133755260.1">
    <property type="nucleotide sequence ID" value="NZ_CP171129.1"/>
</dbReference>
<dbReference type="AlphaFoldDB" id="A0A4R7J1A5"/>
<comment type="caution">
    <text evidence="3">The sequence shown here is derived from an EMBL/GenBank/DDBJ whole genome shotgun (WGS) entry which is preliminary data.</text>
</comment>
<dbReference type="GO" id="GO:0005886">
    <property type="term" value="C:plasma membrane"/>
    <property type="evidence" value="ECO:0007669"/>
    <property type="project" value="TreeGrafter"/>
</dbReference>
<organism evidence="3 4">
    <name type="scientific">Naumannella halotolerans</name>
    <dbReference type="NCBI Taxonomy" id="993414"/>
    <lineage>
        <taxon>Bacteria</taxon>
        <taxon>Bacillati</taxon>
        <taxon>Actinomycetota</taxon>
        <taxon>Actinomycetes</taxon>
        <taxon>Propionibacteriales</taxon>
        <taxon>Propionibacteriaceae</taxon>
        <taxon>Naumannella</taxon>
    </lineage>
</organism>
<evidence type="ECO:0000313" key="3">
    <source>
        <dbReference type="EMBL" id="TDT30921.1"/>
    </source>
</evidence>
<keyword evidence="4" id="KW-1185">Reference proteome</keyword>
<accession>A0A4R7J1A5</accession>
<protein>
    <submittedName>
        <fullName evidence="3">Methyltransferase family protein</fullName>
    </submittedName>
</protein>
<sequence length="212" mass="23400">MNPIDLLAPVIDGTEGFMPEDEGTALHDAVLAHLGTGLAVEIGTWCGRSTLYLLGAAVATGGQVVTIDHHRGSEEHQPGWEYHDESLVDPRIGRIDTLPRLRDTINRAGLALPVVEEQLTIMVGRSEVISRWWQTPIRILFIDGSHTMEAAQRDLDGWSPRIEPDGLLIIHDVFPDPADGGRPPYEIYRQALDSGRFSELSATGSLRVLQRR</sequence>
<dbReference type="GO" id="GO:0032259">
    <property type="term" value="P:methylation"/>
    <property type="evidence" value="ECO:0007669"/>
    <property type="project" value="UniProtKB-KW"/>
</dbReference>
<dbReference type="Pfam" id="PF13578">
    <property type="entry name" value="Methyltransf_24"/>
    <property type="match status" value="1"/>
</dbReference>
<gene>
    <name evidence="3" type="ORF">CLV29_2329</name>
</gene>
<dbReference type="SUPFAM" id="SSF53335">
    <property type="entry name" value="S-adenosyl-L-methionine-dependent methyltransferases"/>
    <property type="match status" value="1"/>
</dbReference>
<dbReference type="GO" id="GO:0008168">
    <property type="term" value="F:methyltransferase activity"/>
    <property type="evidence" value="ECO:0007669"/>
    <property type="project" value="UniProtKB-KW"/>
</dbReference>
<keyword evidence="1 3" id="KW-0489">Methyltransferase</keyword>
<keyword evidence="2 3" id="KW-0808">Transferase</keyword>
<evidence type="ECO:0000256" key="2">
    <source>
        <dbReference type="ARBA" id="ARBA00022679"/>
    </source>
</evidence>